<protein>
    <submittedName>
        <fullName evidence="2">Transposase zinc-binding domain-containing protein</fullName>
    </submittedName>
</protein>
<comment type="caution">
    <text evidence="2">The sequence shown here is derived from an EMBL/GenBank/DDBJ whole genome shotgun (WGS) entry which is preliminary data.</text>
</comment>
<proteinExistence type="predicted"/>
<evidence type="ECO:0000259" key="1">
    <source>
        <dbReference type="Pfam" id="PF14319"/>
    </source>
</evidence>
<dbReference type="Pfam" id="PF14319">
    <property type="entry name" value="Zn_Tnp_IS91"/>
    <property type="match status" value="1"/>
</dbReference>
<gene>
    <name evidence="2" type="ORF">LKD71_15725</name>
</gene>
<accession>A0AAE3DVN8</accession>
<dbReference type="PANTHER" id="PTHR37023:SF1">
    <property type="entry name" value="ISSOD25 TRANSPOSASE TNPA_ISSOD25"/>
    <property type="match status" value="1"/>
</dbReference>
<dbReference type="InterPro" id="IPR026889">
    <property type="entry name" value="Zn_Tnp"/>
</dbReference>
<dbReference type="PANTHER" id="PTHR37023">
    <property type="entry name" value="TRANSPOSASE"/>
    <property type="match status" value="1"/>
</dbReference>
<organism evidence="2 3">
    <name type="scientific">Fusicatenibacter faecihominis</name>
    <dbReference type="NCBI Taxonomy" id="2881276"/>
    <lineage>
        <taxon>Bacteria</taxon>
        <taxon>Bacillati</taxon>
        <taxon>Bacillota</taxon>
        <taxon>Clostridia</taxon>
        <taxon>Lachnospirales</taxon>
        <taxon>Lachnospiraceae</taxon>
        <taxon>Fusicatenibacter</taxon>
    </lineage>
</organism>
<dbReference type="Proteomes" id="UP001197875">
    <property type="component" value="Unassembled WGS sequence"/>
</dbReference>
<name>A0AAE3DVN8_9FIRM</name>
<dbReference type="EMBL" id="JAJEPR010000042">
    <property type="protein sequence ID" value="MCC2191221.1"/>
    <property type="molecule type" value="Genomic_DNA"/>
</dbReference>
<reference evidence="2 3" key="1">
    <citation type="submission" date="2021-10" db="EMBL/GenBank/DDBJ databases">
        <title>Anaerobic single-cell dispensing facilitates the cultivation of human gut bacteria.</title>
        <authorList>
            <person name="Afrizal A."/>
        </authorList>
    </citation>
    <scope>NUCLEOTIDE SEQUENCE [LARGE SCALE GENOMIC DNA]</scope>
    <source>
        <strain evidence="2 3">CLA-AA-H277</strain>
    </source>
</reference>
<sequence>MNILQRIFTDYYEEIKCTLHLRSSETENIDKMINCGDPSFGGAMYGCPHCGKLKFVPFRCHSRFCPTCGNKYSMERTTSMSFKLINVKHRHCVFTIDENLRDFFLENRTLLNYLFHAVTSVISHMFFKMNKSKTIHLVLLWFSILLAGI</sequence>
<keyword evidence="3" id="KW-1185">Reference proteome</keyword>
<feature type="domain" description="Transposase zinc-binding" evidence="1">
    <location>
        <begin position="7"/>
        <end position="96"/>
    </location>
</feature>
<dbReference type="AlphaFoldDB" id="A0AAE3DVN8"/>
<evidence type="ECO:0000313" key="3">
    <source>
        <dbReference type="Proteomes" id="UP001197875"/>
    </source>
</evidence>
<dbReference type="RefSeq" id="WP_227616160.1">
    <property type="nucleotide sequence ID" value="NZ_JAJEPR010000042.1"/>
</dbReference>
<evidence type="ECO:0000313" key="2">
    <source>
        <dbReference type="EMBL" id="MCC2191221.1"/>
    </source>
</evidence>